<name>A0A5R8KKE3_9BACT</name>
<dbReference type="OrthoDB" id="9805026at2"/>
<evidence type="ECO:0000256" key="8">
    <source>
        <dbReference type="ARBA" id="ARBA00022884"/>
    </source>
</evidence>
<dbReference type="GO" id="GO:0005737">
    <property type="term" value="C:cytoplasm"/>
    <property type="evidence" value="ECO:0007669"/>
    <property type="project" value="UniProtKB-SubCell"/>
</dbReference>
<keyword evidence="7 9" id="KW-0378">Hydrolase</keyword>
<dbReference type="GO" id="GO:0004525">
    <property type="term" value="F:ribonuclease III activity"/>
    <property type="evidence" value="ECO:0007669"/>
    <property type="project" value="UniProtKB-UniRule"/>
</dbReference>
<dbReference type="SUPFAM" id="SSF54768">
    <property type="entry name" value="dsRNA-binding domain-like"/>
    <property type="match status" value="1"/>
</dbReference>
<dbReference type="CDD" id="cd10845">
    <property type="entry name" value="DSRM_RNAse_III_family"/>
    <property type="match status" value="1"/>
</dbReference>
<dbReference type="GO" id="GO:0010468">
    <property type="term" value="P:regulation of gene expression"/>
    <property type="evidence" value="ECO:0007669"/>
    <property type="project" value="TreeGrafter"/>
</dbReference>
<feature type="domain" description="RNase III" evidence="11">
    <location>
        <begin position="1"/>
        <end position="129"/>
    </location>
</feature>
<dbReference type="InterPro" id="IPR014720">
    <property type="entry name" value="dsRBD_dom"/>
</dbReference>
<dbReference type="CDD" id="cd00593">
    <property type="entry name" value="RIBOc"/>
    <property type="match status" value="1"/>
</dbReference>
<keyword evidence="13" id="KW-1185">Reference proteome</keyword>
<dbReference type="GO" id="GO:0008033">
    <property type="term" value="P:tRNA processing"/>
    <property type="evidence" value="ECO:0007669"/>
    <property type="project" value="UniProtKB-KW"/>
</dbReference>
<evidence type="ECO:0000256" key="6">
    <source>
        <dbReference type="ARBA" id="ARBA00022759"/>
    </source>
</evidence>
<organism evidence="12 13">
    <name type="scientific">Phragmitibacter flavus</name>
    <dbReference type="NCBI Taxonomy" id="2576071"/>
    <lineage>
        <taxon>Bacteria</taxon>
        <taxon>Pseudomonadati</taxon>
        <taxon>Verrucomicrobiota</taxon>
        <taxon>Verrucomicrobiia</taxon>
        <taxon>Verrucomicrobiales</taxon>
        <taxon>Verrucomicrobiaceae</taxon>
        <taxon>Phragmitibacter</taxon>
    </lineage>
</organism>
<evidence type="ECO:0000256" key="9">
    <source>
        <dbReference type="HAMAP-Rule" id="MF_00104"/>
    </source>
</evidence>
<dbReference type="GO" id="GO:0006364">
    <property type="term" value="P:rRNA processing"/>
    <property type="evidence" value="ECO:0007669"/>
    <property type="project" value="UniProtKB-UniRule"/>
</dbReference>
<evidence type="ECO:0000256" key="4">
    <source>
        <dbReference type="ARBA" id="ARBA00022664"/>
    </source>
</evidence>
<evidence type="ECO:0000313" key="13">
    <source>
        <dbReference type="Proteomes" id="UP000306196"/>
    </source>
</evidence>
<keyword evidence="4 9" id="KW-0507">mRNA processing</keyword>
<dbReference type="Gene3D" id="3.30.160.20">
    <property type="match status" value="1"/>
</dbReference>
<dbReference type="InterPro" id="IPR036389">
    <property type="entry name" value="RNase_III_sf"/>
</dbReference>
<evidence type="ECO:0000313" key="12">
    <source>
        <dbReference type="EMBL" id="TLD72701.1"/>
    </source>
</evidence>
<dbReference type="GO" id="GO:0003725">
    <property type="term" value="F:double-stranded RNA binding"/>
    <property type="evidence" value="ECO:0007669"/>
    <property type="project" value="TreeGrafter"/>
</dbReference>
<dbReference type="Pfam" id="PF14622">
    <property type="entry name" value="Ribonucleas_3_3"/>
    <property type="match status" value="1"/>
</dbReference>
<evidence type="ECO:0000259" key="10">
    <source>
        <dbReference type="PROSITE" id="PS50137"/>
    </source>
</evidence>
<comment type="subunit">
    <text evidence="9">Homodimer.</text>
</comment>
<dbReference type="SMART" id="SM00535">
    <property type="entry name" value="RIBOc"/>
    <property type="match status" value="1"/>
</dbReference>
<evidence type="ECO:0000256" key="1">
    <source>
        <dbReference type="ARBA" id="ARBA00000109"/>
    </source>
</evidence>
<keyword evidence="9" id="KW-0819">tRNA processing</keyword>
<keyword evidence="5 9" id="KW-0540">Nuclease</keyword>
<evidence type="ECO:0000256" key="7">
    <source>
        <dbReference type="ARBA" id="ARBA00022801"/>
    </source>
</evidence>
<feature type="active site" evidence="9">
    <location>
        <position position="46"/>
    </location>
</feature>
<dbReference type="PROSITE" id="PS50137">
    <property type="entry name" value="DS_RBD"/>
    <property type="match status" value="1"/>
</dbReference>
<feature type="binding site" evidence="9">
    <location>
        <position position="118"/>
    </location>
    <ligand>
        <name>Mg(2+)</name>
        <dbReference type="ChEBI" id="CHEBI:18420"/>
    </ligand>
</feature>
<dbReference type="Gene3D" id="1.10.1520.10">
    <property type="entry name" value="Ribonuclease III domain"/>
    <property type="match status" value="1"/>
</dbReference>
<dbReference type="InterPro" id="IPR011907">
    <property type="entry name" value="RNase_III"/>
</dbReference>
<dbReference type="SUPFAM" id="SSF69065">
    <property type="entry name" value="RNase III domain-like"/>
    <property type="match status" value="1"/>
</dbReference>
<evidence type="ECO:0000256" key="2">
    <source>
        <dbReference type="ARBA" id="ARBA00010183"/>
    </source>
</evidence>
<accession>A0A5R8KKE3</accession>
<evidence type="ECO:0000256" key="3">
    <source>
        <dbReference type="ARBA" id="ARBA00022552"/>
    </source>
</evidence>
<dbReference type="PANTHER" id="PTHR11207:SF0">
    <property type="entry name" value="RIBONUCLEASE 3"/>
    <property type="match status" value="1"/>
</dbReference>
<keyword evidence="9" id="KW-0963">Cytoplasm</keyword>
<keyword evidence="6 9" id="KW-0255">Endonuclease</keyword>
<evidence type="ECO:0000256" key="5">
    <source>
        <dbReference type="ARBA" id="ARBA00022722"/>
    </source>
</evidence>
<comment type="function">
    <text evidence="9">Digests double-stranded RNA. Involved in the processing of primary rRNA transcript to yield the immediate precursors to the large and small rRNAs (23S and 16S). Processes some mRNAs, and tRNAs when they are encoded in the rRNA operon. Processes pre-crRNA and tracrRNA of type II CRISPR loci if present in the organism.</text>
</comment>
<dbReference type="GO" id="GO:0006397">
    <property type="term" value="P:mRNA processing"/>
    <property type="evidence" value="ECO:0007669"/>
    <property type="project" value="UniProtKB-UniRule"/>
</dbReference>
<dbReference type="FunFam" id="1.10.1520.10:FF:000001">
    <property type="entry name" value="Ribonuclease 3"/>
    <property type="match status" value="1"/>
</dbReference>
<dbReference type="EC" id="3.1.26.3" evidence="9"/>
<dbReference type="AlphaFoldDB" id="A0A5R8KKE3"/>
<comment type="similarity">
    <text evidence="2">Belongs to the ribonuclease III family.</text>
</comment>
<feature type="binding site" evidence="9">
    <location>
        <position position="115"/>
    </location>
    <ligand>
        <name>Mg(2+)</name>
        <dbReference type="ChEBI" id="CHEBI:18420"/>
    </ligand>
</feature>
<dbReference type="NCBIfam" id="TIGR02191">
    <property type="entry name" value="RNaseIII"/>
    <property type="match status" value="1"/>
</dbReference>
<comment type="caution">
    <text evidence="12">The sequence shown here is derived from an EMBL/GenBank/DDBJ whole genome shotgun (WGS) entry which is preliminary data.</text>
</comment>
<reference evidence="12 13" key="1">
    <citation type="submission" date="2019-05" db="EMBL/GenBank/DDBJ databases">
        <title>Verrucobacter flavum gen. nov., sp. nov. a new member of the family Verrucomicrobiaceae.</title>
        <authorList>
            <person name="Szuroczki S."/>
            <person name="Abbaszade G."/>
            <person name="Szabo A."/>
            <person name="Felfoldi T."/>
            <person name="Schumann P."/>
            <person name="Boka K."/>
            <person name="Keki Z."/>
            <person name="Toumi M."/>
            <person name="Toth E."/>
        </authorList>
    </citation>
    <scope>NUCLEOTIDE SEQUENCE [LARGE SCALE GENOMIC DNA]</scope>
    <source>
        <strain evidence="12 13">MG-N-17</strain>
    </source>
</reference>
<feature type="domain" description="DRBM" evidence="10">
    <location>
        <begin position="156"/>
        <end position="225"/>
    </location>
</feature>
<dbReference type="GO" id="GO:0046872">
    <property type="term" value="F:metal ion binding"/>
    <property type="evidence" value="ECO:0007669"/>
    <property type="project" value="UniProtKB-KW"/>
</dbReference>
<keyword evidence="8 9" id="KW-0694">RNA-binding</keyword>
<dbReference type="GO" id="GO:0019843">
    <property type="term" value="F:rRNA binding"/>
    <property type="evidence" value="ECO:0007669"/>
    <property type="project" value="UniProtKB-KW"/>
</dbReference>
<evidence type="ECO:0000259" key="11">
    <source>
        <dbReference type="PROSITE" id="PS50142"/>
    </source>
</evidence>
<dbReference type="PROSITE" id="PS50142">
    <property type="entry name" value="RNASE_3_2"/>
    <property type="match status" value="1"/>
</dbReference>
<dbReference type="PANTHER" id="PTHR11207">
    <property type="entry name" value="RIBONUCLEASE III"/>
    <property type="match status" value="1"/>
</dbReference>
<feature type="binding site" evidence="9">
    <location>
        <position position="42"/>
    </location>
    <ligand>
        <name>Mg(2+)</name>
        <dbReference type="ChEBI" id="CHEBI:18420"/>
    </ligand>
</feature>
<dbReference type="InterPro" id="IPR000999">
    <property type="entry name" value="RNase_III_dom"/>
</dbReference>
<dbReference type="EMBL" id="VAUV01000001">
    <property type="protein sequence ID" value="TLD72701.1"/>
    <property type="molecule type" value="Genomic_DNA"/>
</dbReference>
<keyword evidence="9" id="KW-0479">Metal-binding</keyword>
<feature type="active site" evidence="9">
    <location>
        <position position="118"/>
    </location>
</feature>
<dbReference type="RefSeq" id="WP_138084324.1">
    <property type="nucleotide sequence ID" value="NZ_VAUV01000001.1"/>
</dbReference>
<comment type="cofactor">
    <cofactor evidence="9">
        <name>Mg(2+)</name>
        <dbReference type="ChEBI" id="CHEBI:18420"/>
    </cofactor>
</comment>
<protein>
    <recommendedName>
        <fullName evidence="9">Ribonuclease 3</fullName>
        <ecNumber evidence="9">3.1.26.3</ecNumber>
    </recommendedName>
    <alternativeName>
        <fullName evidence="9">Ribonuclease III</fullName>
        <shortName evidence="9">RNase III</shortName>
    </alternativeName>
</protein>
<comment type="catalytic activity">
    <reaction evidence="1 9">
        <text>Endonucleolytic cleavage to 5'-phosphomonoester.</text>
        <dbReference type="EC" id="3.1.26.3"/>
    </reaction>
</comment>
<keyword evidence="3 9" id="KW-0698">rRNA processing</keyword>
<keyword evidence="9" id="KW-0699">rRNA-binding</keyword>
<dbReference type="Pfam" id="PF00035">
    <property type="entry name" value="dsrm"/>
    <property type="match status" value="1"/>
</dbReference>
<proteinExistence type="inferred from homology"/>
<sequence length="241" mass="26095">MHSLEARLPHRFADPALLRQALTHSSAGFDLRKRIADNQRQEFLGDAVLQLVLSAKLYQLYPGEDEGLLTKLRTRLVQTGALARVARTLKLGPSIQMSRGEEANGGRERDNILADAMEAIIGAVFVDGGYQAATAFIEKLWESELASVAAAPVEHNPKGQLQEILQDHSGKPPVYEIISSEGPDHLKNFNAKVSWNGVELGQGAGKSKKEAQTAAALEAMNSTLVVALKNKLLPTVPLTSK</sequence>
<keyword evidence="9" id="KW-0460">Magnesium</keyword>
<dbReference type="HAMAP" id="MF_00104">
    <property type="entry name" value="RNase_III"/>
    <property type="match status" value="1"/>
</dbReference>
<gene>
    <name evidence="9 12" type="primary">rnc</name>
    <name evidence="12" type="ORF">FEM03_01095</name>
</gene>
<comment type="subcellular location">
    <subcellularLocation>
        <location evidence="9">Cytoplasm</location>
    </subcellularLocation>
</comment>
<dbReference type="Proteomes" id="UP000306196">
    <property type="component" value="Unassembled WGS sequence"/>
</dbReference>
<dbReference type="SMART" id="SM00358">
    <property type="entry name" value="DSRM"/>
    <property type="match status" value="1"/>
</dbReference>